<gene>
    <name evidence="1" type="ORF">Sulku_R0042</name>
</gene>
<organism evidence="1 2">
    <name type="scientific">Sulfuricurvum kujiense (strain ATCC BAA-921 / DSM 16994 / JCM 11577 / YK-1)</name>
    <dbReference type="NCBI Taxonomy" id="709032"/>
    <lineage>
        <taxon>Bacteria</taxon>
        <taxon>Pseudomonadati</taxon>
        <taxon>Campylobacterota</taxon>
        <taxon>Epsilonproteobacteria</taxon>
        <taxon>Campylobacterales</taxon>
        <taxon>Sulfurimonadaceae</taxon>
        <taxon>Sulfuricurvum</taxon>
    </lineage>
</organism>
<evidence type="ECO:0000313" key="2">
    <source>
        <dbReference type="Proteomes" id="UP000008721"/>
    </source>
</evidence>
<dbReference type="Gene3D" id="3.10.20.480">
    <property type="entry name" value="Antirestriction protein ArdA, domain 1"/>
    <property type="match status" value="1"/>
</dbReference>
<dbReference type="AlphaFoldDB" id="E4U2F5"/>
<accession>E4U2F5</accession>
<evidence type="ECO:0000313" key="1">
    <source>
        <dbReference type="EMBL" id="ADR34642.1"/>
    </source>
</evidence>
<protein>
    <submittedName>
        <fullName evidence="1">Antirestriction ArdA family protein</fullName>
    </submittedName>
</protein>
<reference evidence="1 2" key="1">
    <citation type="journal article" date="2012" name="Stand. Genomic Sci.">
        <title>Complete genome sequence of the sulfur compounds oxidizing chemolithoautotroph Sulfuricurvum kujiense type strain (YK-1(T)).</title>
        <authorList>
            <person name="Han C."/>
            <person name="Kotsyurbenko O."/>
            <person name="Chertkov O."/>
            <person name="Held B."/>
            <person name="Lapidus A."/>
            <person name="Nolan M."/>
            <person name="Lucas S."/>
            <person name="Hammon N."/>
            <person name="Deshpande S."/>
            <person name="Cheng J.F."/>
            <person name="Tapia R."/>
            <person name="Goodwin L.A."/>
            <person name="Pitluck S."/>
            <person name="Liolios K."/>
            <person name="Pagani I."/>
            <person name="Ivanova N."/>
            <person name="Mavromatis K."/>
            <person name="Mikhailova N."/>
            <person name="Pati A."/>
            <person name="Chen A."/>
            <person name="Palaniappan K."/>
            <person name="Land M."/>
            <person name="Hauser L."/>
            <person name="Chang Y.J."/>
            <person name="Jeffries C.D."/>
            <person name="Brambilla E.M."/>
            <person name="Rohde M."/>
            <person name="Spring S."/>
            <person name="Sikorski J."/>
            <person name="Goker M."/>
            <person name="Woyke T."/>
            <person name="Bristow J."/>
            <person name="Eisen J.A."/>
            <person name="Markowitz V."/>
            <person name="Hugenholtz P."/>
            <person name="Kyrpides N.C."/>
            <person name="Klenk H.P."/>
            <person name="Detter J.C."/>
        </authorList>
    </citation>
    <scope>NUCLEOTIDE SEQUENCE [LARGE SCALE GENOMIC DNA]</scope>
    <source>
        <strain evidence="2">ATCC BAA-921 / DSM 16994 / JCM 11577 / YK-1</strain>
    </source>
</reference>
<dbReference type="EMBL" id="CP002355">
    <property type="protein sequence ID" value="ADR34642.1"/>
    <property type="molecule type" value="Genomic_DNA"/>
</dbReference>
<dbReference type="OrthoDB" id="944647at2"/>
<dbReference type="Pfam" id="PF07275">
    <property type="entry name" value="ArdA"/>
    <property type="match status" value="1"/>
</dbReference>
<dbReference type="HOGENOM" id="CLU_102115_1_0_7"/>
<dbReference type="InterPro" id="IPR009899">
    <property type="entry name" value="ArdA"/>
</dbReference>
<dbReference type="Proteomes" id="UP000008721">
    <property type="component" value="Chromosome"/>
</dbReference>
<dbReference type="InterPro" id="IPR041893">
    <property type="entry name" value="ArdA_dom3"/>
</dbReference>
<sequence>MEIYITDLAAYNNGHLIGEWVSLPMDEDDLKSKITEILSIGAEVCEDNEHEEIFITDYECSFMEIGEFDNPFKLNEIAEQADGLNDHELKMVSFLLRNGLVNNFEEALEKYEDVIIHEDSTMQDVAYDFIDGFYNLKDLPPIIANAIDYEQIGRELSYDGRYFEEDGDIYEYLG</sequence>
<dbReference type="InterPro" id="IPR041895">
    <property type="entry name" value="ArdA_dom1"/>
</dbReference>
<dbReference type="RefSeq" id="WP_013460839.1">
    <property type="nucleotide sequence ID" value="NC_014762.1"/>
</dbReference>
<dbReference type="STRING" id="709032.Sulku_R0042"/>
<keyword evidence="2" id="KW-1185">Reference proteome</keyword>
<name>E4U2F5_SULKY</name>
<dbReference type="eggNOG" id="COG4734">
    <property type="taxonomic scope" value="Bacteria"/>
</dbReference>
<dbReference type="Gene3D" id="1.10.10.1190">
    <property type="entry name" value="Antirestriction protein ArdA, domain 3"/>
    <property type="match status" value="1"/>
</dbReference>
<proteinExistence type="predicted"/>
<dbReference type="KEGG" id="sku:Sulku_R0042"/>